<evidence type="ECO:0000256" key="8">
    <source>
        <dbReference type="SAM" id="Phobius"/>
    </source>
</evidence>
<feature type="region of interest" description="Disordered" evidence="7">
    <location>
        <begin position="931"/>
        <end position="952"/>
    </location>
</feature>
<dbReference type="CDD" id="cd18774">
    <property type="entry name" value="PDC2_HK_sensor"/>
    <property type="match status" value="1"/>
</dbReference>
<feature type="domain" description="Guanylate cyclase" evidence="9">
    <location>
        <begin position="727"/>
        <end position="859"/>
    </location>
</feature>
<reference evidence="11 12" key="1">
    <citation type="journal article" date="2018" name="Microb. Genom.">
        <title>Deciphering the unexplored Leptospira diversity from soils uncovers genomic evolution to virulence.</title>
        <authorList>
            <person name="Thibeaux R."/>
            <person name="Iraola G."/>
            <person name="Ferres I."/>
            <person name="Bierque E."/>
            <person name="Girault D."/>
            <person name="Soupe-Gilbert M.E."/>
            <person name="Picardeau M."/>
            <person name="Goarant C."/>
        </authorList>
    </citation>
    <scope>NUCLEOTIDE SEQUENCE [LARGE SCALE GENOMIC DNA]</scope>
    <source>
        <strain evidence="11 12">ATI7-C-A5</strain>
    </source>
</reference>
<evidence type="ECO:0000259" key="9">
    <source>
        <dbReference type="PROSITE" id="PS50125"/>
    </source>
</evidence>
<dbReference type="PANTHER" id="PTHR43081:SF1">
    <property type="entry name" value="ADENYLATE CYCLASE, TERMINAL-DIFFERENTIATION SPECIFIC"/>
    <property type="match status" value="1"/>
</dbReference>
<dbReference type="InterPro" id="IPR050697">
    <property type="entry name" value="Adenylyl/Guanylyl_Cyclase_3/4"/>
</dbReference>
<evidence type="ECO:0000256" key="4">
    <source>
        <dbReference type="ARBA" id="ARBA00022692"/>
    </source>
</evidence>
<dbReference type="Gene3D" id="3.30.70.1230">
    <property type="entry name" value="Nucleotide cyclase"/>
    <property type="match status" value="1"/>
</dbReference>
<feature type="transmembrane region" description="Helical" evidence="8">
    <location>
        <begin position="348"/>
        <end position="371"/>
    </location>
</feature>
<evidence type="ECO:0000259" key="10">
    <source>
        <dbReference type="PROSITE" id="PS50885"/>
    </source>
</evidence>
<evidence type="ECO:0000256" key="2">
    <source>
        <dbReference type="ARBA" id="ARBA00005381"/>
    </source>
</evidence>
<dbReference type="SMART" id="SM00044">
    <property type="entry name" value="CYCc"/>
    <property type="match status" value="1"/>
</dbReference>
<keyword evidence="12" id="KW-1185">Reference proteome</keyword>
<accession>A0AAE4TXC9</accession>
<dbReference type="AlphaFoldDB" id="A0AAE4TXC9"/>
<evidence type="ECO:0000256" key="1">
    <source>
        <dbReference type="ARBA" id="ARBA00004196"/>
    </source>
</evidence>
<feature type="compositionally biased region" description="Polar residues" evidence="7">
    <location>
        <begin position="264"/>
        <end position="313"/>
    </location>
</feature>
<dbReference type="GO" id="GO:0035556">
    <property type="term" value="P:intracellular signal transduction"/>
    <property type="evidence" value="ECO:0007669"/>
    <property type="project" value="InterPro"/>
</dbReference>
<name>A0AAE4TXC9_9LEPT</name>
<dbReference type="Gene3D" id="1.10.8.500">
    <property type="entry name" value="HAMP domain in histidine kinase"/>
    <property type="match status" value="1"/>
</dbReference>
<dbReference type="GO" id="GO:0004016">
    <property type="term" value="F:adenylate cyclase activity"/>
    <property type="evidence" value="ECO:0007669"/>
    <property type="project" value="UniProtKB-ARBA"/>
</dbReference>
<dbReference type="GO" id="GO:0006171">
    <property type="term" value="P:cAMP biosynthetic process"/>
    <property type="evidence" value="ECO:0007669"/>
    <property type="project" value="TreeGrafter"/>
</dbReference>
<evidence type="ECO:0000256" key="6">
    <source>
        <dbReference type="ARBA" id="ARBA00023136"/>
    </source>
</evidence>
<dbReference type="Proteomes" id="UP000232122">
    <property type="component" value="Unassembled WGS sequence"/>
</dbReference>
<dbReference type="CDD" id="cd07302">
    <property type="entry name" value="CHD"/>
    <property type="match status" value="1"/>
</dbReference>
<comment type="caution">
    <text evidence="11">The sequence shown here is derived from an EMBL/GenBank/DDBJ whole genome shotgun (WGS) entry which is preliminary data.</text>
</comment>
<evidence type="ECO:0000313" key="12">
    <source>
        <dbReference type="Proteomes" id="UP000232122"/>
    </source>
</evidence>
<dbReference type="SMART" id="SM00304">
    <property type="entry name" value="HAMP"/>
    <property type="match status" value="1"/>
</dbReference>
<dbReference type="EMBL" id="NPEF02000005">
    <property type="protein sequence ID" value="MDV6235264.1"/>
    <property type="molecule type" value="Genomic_DNA"/>
</dbReference>
<organism evidence="11 12">
    <name type="scientific">Leptospira ellisii</name>
    <dbReference type="NCBI Taxonomy" id="2023197"/>
    <lineage>
        <taxon>Bacteria</taxon>
        <taxon>Pseudomonadati</taxon>
        <taxon>Spirochaetota</taxon>
        <taxon>Spirochaetia</taxon>
        <taxon>Leptospirales</taxon>
        <taxon>Leptospiraceae</taxon>
        <taxon>Leptospira</taxon>
    </lineage>
</organism>
<evidence type="ECO:0000313" key="11">
    <source>
        <dbReference type="EMBL" id="MDV6235264.1"/>
    </source>
</evidence>
<dbReference type="GO" id="GO:0016020">
    <property type="term" value="C:membrane"/>
    <property type="evidence" value="ECO:0007669"/>
    <property type="project" value="InterPro"/>
</dbReference>
<dbReference type="Pfam" id="PF00672">
    <property type="entry name" value="HAMP"/>
    <property type="match status" value="1"/>
</dbReference>
<dbReference type="Pfam" id="PF00211">
    <property type="entry name" value="Guanylate_cyc"/>
    <property type="match status" value="1"/>
</dbReference>
<dbReference type="CDD" id="cd06225">
    <property type="entry name" value="HAMP"/>
    <property type="match status" value="1"/>
</dbReference>
<dbReference type="PANTHER" id="PTHR43081">
    <property type="entry name" value="ADENYLATE CYCLASE, TERMINAL-DIFFERENTIATION SPECIFIC-RELATED"/>
    <property type="match status" value="1"/>
</dbReference>
<dbReference type="Gene3D" id="3.30.450.20">
    <property type="entry name" value="PAS domain"/>
    <property type="match status" value="1"/>
</dbReference>
<comment type="subcellular location">
    <subcellularLocation>
        <location evidence="1">Cell envelope</location>
    </subcellularLocation>
</comment>
<sequence length="952" mass="104432">MLETNPRYLPFGTSGALIFISDAHKNGKTDVSVLLDEINKKDIGTVCVIAGTPGFDRETLDAVNPLVSILSIVIPPGPETNDSIYSAYQKIQRFLKRGNLLFLVEPNSESRFPSILGKLLLSSDPGLDGQELSDRISRFGYSVPDSDPSIFRKFLSHKKEGLTHSESTGTEFSVSTQLIREGQRPVQKYKIQYEPGFDSLTKIKAVPVDSEVKDSPFSFRSSAIDAVEIDHLEDRDKPKEISVLAPPPPETKPAEPSVAETKPTAETAQTAPSPNVSPAPTATSVIKTESLPPTESAPPSSVSQNETQTSAKSTKPKKDENEPATDETAGSANAPSVAKTKLPLQIKLMAVISLLMTVTVSTIIFFASSAFRGDSEIRVLQNNLNLVNILGLKIKTDINDILSNGKQIAGALNQGKSGIVFADIFFQNDPDFIYAGMLQNGSGGAVVLNEFFNDPYLSEIKSQPKEITDLILSRPNMIQKSIATGGKFENLSAEFKEPIFALAIPSSSSPDARVLVLVLRLEKFLSAFQKQDISEVFLVNGEGDLIAHSDPKLLQSNTNFLDLPIVESMINSSENTKQIEYKDKEGKAWFGSFQKLGFGGGAVVSIVPEDKAFEAVYRIQKTNILIMGIALCLALIIVFFFSRTITKPILSLLHATTEIARGNFKIGIKSTTKDEVGLLTDYFVDMGKGLEEREKVKDALGRFVNKEIAEMVLKQELTLGGERKMCAIFFSDIRSFTSISEKLQPEEVVEFLNEYMTEMVRCVNDTHGIVDKFIGDAIMATWGAAKTSNQDAENAVTGALMMREALLRFNQGRGGDKKPIIKIGCGLNYGPVIAGQIGSEERLEYTVIGDAVNLASRVEALNKPFGTDILITQDMYDHVSEFFHVEKMQSIKVKGKEEPQVIYAVLGRKDDPNCPQTVAELRTRIGIEWEPPKKKEDKSSEPGEEVKYEILD</sequence>
<keyword evidence="5 8" id="KW-1133">Transmembrane helix</keyword>
<dbReference type="InterPro" id="IPR003660">
    <property type="entry name" value="HAMP_dom"/>
</dbReference>
<feature type="region of interest" description="Disordered" evidence="7">
    <location>
        <begin position="233"/>
        <end position="335"/>
    </location>
</feature>
<dbReference type="SUPFAM" id="SSF55073">
    <property type="entry name" value="Nucleotide cyclase"/>
    <property type="match status" value="1"/>
</dbReference>
<dbReference type="InterPro" id="IPR001054">
    <property type="entry name" value="A/G_cyclase"/>
</dbReference>
<protein>
    <submittedName>
        <fullName evidence="11">Adenylate/guanylate cyclase domain-containing protein</fullName>
    </submittedName>
</protein>
<proteinExistence type="inferred from homology"/>
<keyword evidence="6 8" id="KW-0472">Membrane</keyword>
<keyword evidence="3" id="KW-1003">Cell membrane</keyword>
<dbReference type="PROSITE" id="PS50885">
    <property type="entry name" value="HAMP"/>
    <property type="match status" value="1"/>
</dbReference>
<evidence type="ECO:0000256" key="3">
    <source>
        <dbReference type="ARBA" id="ARBA00022475"/>
    </source>
</evidence>
<evidence type="ECO:0000256" key="7">
    <source>
        <dbReference type="SAM" id="MobiDB-lite"/>
    </source>
</evidence>
<dbReference type="PROSITE" id="PS50125">
    <property type="entry name" value="GUANYLATE_CYCLASE_2"/>
    <property type="match status" value="1"/>
</dbReference>
<comment type="similarity">
    <text evidence="2">Belongs to the adenylyl cyclase class-3 family.</text>
</comment>
<keyword evidence="4 8" id="KW-0812">Transmembrane</keyword>
<gene>
    <name evidence="11" type="ORF">CH379_006450</name>
</gene>
<feature type="domain" description="HAMP" evidence="10">
    <location>
        <begin position="643"/>
        <end position="695"/>
    </location>
</feature>
<evidence type="ECO:0000256" key="5">
    <source>
        <dbReference type="ARBA" id="ARBA00022989"/>
    </source>
</evidence>
<dbReference type="RefSeq" id="WP_317572370.1">
    <property type="nucleotide sequence ID" value="NZ_NPEF02000005.1"/>
</dbReference>
<dbReference type="SUPFAM" id="SSF158472">
    <property type="entry name" value="HAMP domain-like"/>
    <property type="match status" value="1"/>
</dbReference>
<dbReference type="InterPro" id="IPR029787">
    <property type="entry name" value="Nucleotide_cyclase"/>
</dbReference>
<dbReference type="FunFam" id="3.30.70.1230:FF:000016">
    <property type="entry name" value="Adenylate/guanylate cyclase domain-containing protein"/>
    <property type="match status" value="1"/>
</dbReference>
<dbReference type="GO" id="GO:0030313">
    <property type="term" value="C:cell envelope"/>
    <property type="evidence" value="ECO:0007669"/>
    <property type="project" value="UniProtKB-SubCell"/>
</dbReference>
<feature type="transmembrane region" description="Helical" evidence="8">
    <location>
        <begin position="624"/>
        <end position="642"/>
    </location>
</feature>